<dbReference type="PANTHER" id="PTHR45866">
    <property type="entry name" value="DNA GYRASE/TOPOISOMERASE SUBUNIT B"/>
    <property type="match status" value="1"/>
</dbReference>
<evidence type="ECO:0000256" key="4">
    <source>
        <dbReference type="ARBA" id="ARBA00022741"/>
    </source>
</evidence>
<protein>
    <recommendedName>
        <fullName evidence="10">DNA gyrase subunit B</fullName>
        <ecNumber evidence="10">5.6.2.2</ecNumber>
    </recommendedName>
</protein>
<dbReference type="FunFam" id="3.40.50.670:FF:000002">
    <property type="entry name" value="DNA gyrase subunit B"/>
    <property type="match status" value="1"/>
</dbReference>
<dbReference type="InterPro" id="IPR002288">
    <property type="entry name" value="DNA_gyrase_B_C"/>
</dbReference>
<evidence type="ECO:0000256" key="3">
    <source>
        <dbReference type="ARBA" id="ARBA00022723"/>
    </source>
</evidence>
<dbReference type="Pfam" id="PF00986">
    <property type="entry name" value="DNA_gyraseB_C"/>
    <property type="match status" value="1"/>
</dbReference>
<dbReference type="PRINTS" id="PR00418">
    <property type="entry name" value="TPI2FAMILY"/>
</dbReference>
<feature type="domain" description="Toprim" evidence="11">
    <location>
        <begin position="420"/>
        <end position="534"/>
    </location>
</feature>
<evidence type="ECO:0000256" key="7">
    <source>
        <dbReference type="ARBA" id="ARBA00023029"/>
    </source>
</evidence>
<dbReference type="GO" id="GO:0046872">
    <property type="term" value="F:metal ion binding"/>
    <property type="evidence" value="ECO:0007669"/>
    <property type="project" value="UniProtKB-KW"/>
</dbReference>
<dbReference type="InterPro" id="IPR001241">
    <property type="entry name" value="Topo_IIA"/>
</dbReference>
<dbReference type="InterPro" id="IPR011557">
    <property type="entry name" value="GyrB"/>
</dbReference>
<keyword evidence="10" id="KW-0963">Cytoplasm</keyword>
<dbReference type="NCBIfam" id="NF011501">
    <property type="entry name" value="PRK14939.1"/>
    <property type="match status" value="1"/>
</dbReference>
<keyword evidence="13" id="KW-1185">Reference proteome</keyword>
<evidence type="ECO:0000256" key="2">
    <source>
        <dbReference type="ARBA" id="ARBA00010708"/>
    </source>
</evidence>
<dbReference type="GO" id="GO:0003677">
    <property type="term" value="F:DNA binding"/>
    <property type="evidence" value="ECO:0007669"/>
    <property type="project" value="UniProtKB-KW"/>
</dbReference>
<dbReference type="GO" id="GO:0006265">
    <property type="term" value="P:DNA topological change"/>
    <property type="evidence" value="ECO:0007669"/>
    <property type="project" value="UniProtKB-UniRule"/>
</dbReference>
<accession>A0A840WQ45</accession>
<dbReference type="CDD" id="cd00822">
    <property type="entry name" value="TopoII_Trans_DNA_gyrase"/>
    <property type="match status" value="1"/>
</dbReference>
<dbReference type="SUPFAM" id="SSF54211">
    <property type="entry name" value="Ribosomal protein S5 domain 2-like"/>
    <property type="match status" value="1"/>
</dbReference>
<dbReference type="FunFam" id="3.30.565.10:FF:000002">
    <property type="entry name" value="DNA gyrase subunit B"/>
    <property type="match status" value="1"/>
</dbReference>
<dbReference type="AlphaFoldDB" id="A0A840WQ45"/>
<dbReference type="InterPro" id="IPR018522">
    <property type="entry name" value="TopoIIA_CS"/>
</dbReference>
<dbReference type="InterPro" id="IPR000565">
    <property type="entry name" value="Topo_IIA_B"/>
</dbReference>
<dbReference type="Gene3D" id="3.30.230.10">
    <property type="match status" value="1"/>
</dbReference>
<dbReference type="InterPro" id="IPR020568">
    <property type="entry name" value="Ribosomal_Su5_D2-typ_SF"/>
</dbReference>
<keyword evidence="9 10" id="KW-0413">Isomerase</keyword>
<dbReference type="InterPro" id="IPR013760">
    <property type="entry name" value="Topo_IIA-like_dom_sf"/>
</dbReference>
<dbReference type="InterPro" id="IPR036890">
    <property type="entry name" value="HATPase_C_sf"/>
</dbReference>
<keyword evidence="8" id="KW-0238">DNA-binding</keyword>
<dbReference type="HAMAP" id="MF_01898">
    <property type="entry name" value="GyrB"/>
    <property type="match status" value="1"/>
</dbReference>
<dbReference type="PROSITE" id="PS50880">
    <property type="entry name" value="TOPRIM"/>
    <property type="match status" value="1"/>
</dbReference>
<dbReference type="InterPro" id="IPR013759">
    <property type="entry name" value="Topo_IIA_B_C"/>
</dbReference>
<dbReference type="GO" id="GO:0034335">
    <property type="term" value="F:DNA negative supercoiling activity"/>
    <property type="evidence" value="ECO:0007669"/>
    <property type="project" value="UniProtKB-ARBA"/>
</dbReference>
<comment type="subcellular location">
    <subcellularLocation>
        <location evidence="10">Cytoplasm</location>
    </subcellularLocation>
</comment>
<feature type="site" description="Interaction with DNA" evidence="10">
    <location>
        <position position="451"/>
    </location>
</feature>
<evidence type="ECO:0000256" key="6">
    <source>
        <dbReference type="ARBA" id="ARBA00022842"/>
    </source>
</evidence>
<dbReference type="GO" id="GO:0005524">
    <property type="term" value="F:ATP binding"/>
    <property type="evidence" value="ECO:0007669"/>
    <property type="project" value="UniProtKB-UniRule"/>
</dbReference>
<name>A0A840WQ45_9ACTN</name>
<sequence length="645" mass="71403">MAYDAGSITVLEGLEAVRKRPGMYIGSTGERGLHHLVYEVVDNSVDEALAGHADAIEVTLLADGGIRVADNGRGIPVGIHPVEKRPAVEVVLTTLHAGGKFDGKSYAVSGGLHGVGISVVNALSTALDVEIRQQGHVWRQHYEMTAPTGELIKGEETDETGTQITFWADGSIFETTTFSFETLARRMQEMAFLNKGLSITIRDERPDHIDDAPVVNTFHYEEGLSDYVRHINAKKEPAHASIISFEEDGEGIAVEVAMQWNQSYTSSVHTFANTINTAEGGTHEEGFRSALTTLVNRYARDQKLLRDKEDNLTGDDIREGLTAIISVKLADPQFEGQTKTKLGNTEAKSFVQKVTNEHLRDWFERNPGEGKDIVSKASQAARARVAARQARDLTRRKTLLETTSLPGKLSDCQSTNPEECEVYIVEGDSAGGSAKGGRNPHNQAILPIRGKILNVEKSRIDRILKNNEVQAIITALGTGIHEEFDAEKLRYHKVILMADADVDGQHIRTLLLTLLFRFMKPLVEAGNVYLAAPPLYKIKWDQKGSDADYAFSDAERDRLIEAGVAQGKRDPRPRDMVQRFKGLGEMNANELWDTTMDPDRRVLLQVSLEDAAQADEMFSVLMGEDVESRRAFIQRNAKDVRFLDI</sequence>
<comment type="catalytic activity">
    <reaction evidence="1 10">
        <text>ATP-dependent breakage, passage and rejoining of double-stranded DNA.</text>
        <dbReference type="EC" id="5.6.2.2"/>
    </reaction>
</comment>
<comment type="subunit">
    <text evidence="10">Heterotetramer, composed of two GyrA and two GyrB chains. In the heterotetramer, GyrA contains the active site tyrosine that forms a transient covalent intermediate with DNA, while GyrB binds cofactors and catalyzes ATP hydrolysis.</text>
</comment>
<evidence type="ECO:0000256" key="10">
    <source>
        <dbReference type="HAMAP-Rule" id="MF_01898"/>
    </source>
</evidence>
<dbReference type="SMART" id="SM00433">
    <property type="entry name" value="TOP2c"/>
    <property type="match status" value="1"/>
</dbReference>
<comment type="similarity">
    <text evidence="2 10">Belongs to the type II topoisomerase GyrB family.</text>
</comment>
<dbReference type="Gene3D" id="3.40.50.670">
    <property type="match status" value="1"/>
</dbReference>
<evidence type="ECO:0000256" key="1">
    <source>
        <dbReference type="ARBA" id="ARBA00000185"/>
    </source>
</evidence>
<feature type="site" description="Interaction with DNA" evidence="10">
    <location>
        <position position="454"/>
    </location>
</feature>
<dbReference type="InterPro" id="IPR014721">
    <property type="entry name" value="Ribsml_uS5_D2-typ_fold_subgr"/>
</dbReference>
<keyword evidence="4 10" id="KW-0547">Nucleotide-binding</keyword>
<dbReference type="CDD" id="cd16928">
    <property type="entry name" value="HATPase_GyrB-like"/>
    <property type="match status" value="1"/>
</dbReference>
<feature type="binding site" evidence="10">
    <location>
        <position position="426"/>
    </location>
    <ligand>
        <name>Mg(2+)</name>
        <dbReference type="ChEBI" id="CHEBI:18420"/>
        <label>1</label>
        <note>catalytic</note>
    </ligand>
</feature>
<feature type="binding site" evidence="10">
    <location>
        <position position="499"/>
    </location>
    <ligand>
        <name>Mg(2+)</name>
        <dbReference type="ChEBI" id="CHEBI:18420"/>
        <label>1</label>
        <note>catalytic</note>
    </ligand>
</feature>
<feature type="binding site" evidence="10">
    <location>
        <position position="499"/>
    </location>
    <ligand>
        <name>Mg(2+)</name>
        <dbReference type="ChEBI" id="CHEBI:18420"/>
        <label>2</label>
    </ligand>
</feature>
<dbReference type="InterPro" id="IPR006171">
    <property type="entry name" value="TOPRIM_dom"/>
</dbReference>
<dbReference type="FunFam" id="3.30.230.10:FF:000005">
    <property type="entry name" value="DNA gyrase subunit B"/>
    <property type="match status" value="1"/>
</dbReference>
<dbReference type="GO" id="GO:0005694">
    <property type="term" value="C:chromosome"/>
    <property type="evidence" value="ECO:0007669"/>
    <property type="project" value="InterPro"/>
</dbReference>
<dbReference type="Gene3D" id="3.30.565.10">
    <property type="entry name" value="Histidine kinase-like ATPase, C-terminal domain"/>
    <property type="match status" value="1"/>
</dbReference>
<dbReference type="GO" id="GO:0006261">
    <property type="term" value="P:DNA-templated DNA replication"/>
    <property type="evidence" value="ECO:0007669"/>
    <property type="project" value="UniProtKB-UniRule"/>
</dbReference>
<dbReference type="Proteomes" id="UP000579647">
    <property type="component" value="Unassembled WGS sequence"/>
</dbReference>
<comment type="cofactor">
    <cofactor evidence="10">
        <name>Mg(2+)</name>
        <dbReference type="ChEBI" id="CHEBI:18420"/>
    </cofactor>
    <cofactor evidence="10">
        <name>Mn(2+)</name>
        <dbReference type="ChEBI" id="CHEBI:29035"/>
    </cofactor>
    <cofactor evidence="10">
        <name>Ca(2+)</name>
        <dbReference type="ChEBI" id="CHEBI:29108"/>
    </cofactor>
    <text evidence="10">Binds two Mg(2+) per subunit. The magnesium ions form salt bridges with both the protein and the DNA. Can also accept other divalent metal cations, such as Mn(2+) or Ca(2+).</text>
</comment>
<dbReference type="InterPro" id="IPR013506">
    <property type="entry name" value="Topo_IIA_bsu_dom2"/>
</dbReference>
<keyword evidence="7 10" id="KW-0799">Topoisomerase</keyword>
<dbReference type="RefSeq" id="WP_184367049.1">
    <property type="nucleotide sequence ID" value="NZ_BAAAKM010000078.1"/>
</dbReference>
<dbReference type="InterPro" id="IPR003594">
    <property type="entry name" value="HATPase_dom"/>
</dbReference>
<evidence type="ECO:0000256" key="5">
    <source>
        <dbReference type="ARBA" id="ARBA00022840"/>
    </source>
</evidence>
<keyword evidence="5 10" id="KW-0067">ATP-binding</keyword>
<feature type="binding site" evidence="10">
    <location>
        <position position="501"/>
    </location>
    <ligand>
        <name>Mg(2+)</name>
        <dbReference type="ChEBI" id="CHEBI:18420"/>
        <label>2</label>
    </ligand>
</feature>
<comment type="caution">
    <text evidence="12">The sequence shown here is derived from an EMBL/GenBank/DDBJ whole genome shotgun (WGS) entry which is preliminary data.</text>
</comment>
<dbReference type="SUPFAM" id="SSF55874">
    <property type="entry name" value="ATPase domain of HSP90 chaperone/DNA topoisomerase II/histidine kinase"/>
    <property type="match status" value="1"/>
</dbReference>
<dbReference type="NCBIfam" id="NF004189">
    <property type="entry name" value="PRK05644.1"/>
    <property type="match status" value="1"/>
</dbReference>
<comment type="function">
    <text evidence="10">A type II topoisomerase that negatively supercoils closed circular double-stranded (ds) DNA in an ATP-dependent manner to modulate DNA topology and maintain chromosomes in an underwound state. Negative supercoiling favors strand separation, and DNA replication, transcription, recombination and repair, all of which involve strand separation. Also able to catalyze the interconversion of other topological isomers of dsDNA rings, including catenanes and knotted rings. Type II topoisomerases break and join 2 DNA strands simultaneously in an ATP-dependent manner.</text>
</comment>
<organism evidence="12 13">
    <name type="scientific">Nocardiopsis metallicus</name>
    <dbReference type="NCBI Taxonomy" id="179819"/>
    <lineage>
        <taxon>Bacteria</taxon>
        <taxon>Bacillati</taxon>
        <taxon>Actinomycetota</taxon>
        <taxon>Actinomycetes</taxon>
        <taxon>Streptosporangiales</taxon>
        <taxon>Nocardiopsidaceae</taxon>
        <taxon>Nocardiopsis</taxon>
    </lineage>
</organism>
<evidence type="ECO:0000256" key="8">
    <source>
        <dbReference type="ARBA" id="ARBA00023125"/>
    </source>
</evidence>
<dbReference type="SMART" id="SM00387">
    <property type="entry name" value="HATPase_c"/>
    <property type="match status" value="1"/>
</dbReference>
<proteinExistence type="inferred from homology"/>
<dbReference type="EC" id="5.6.2.2" evidence="10"/>
<evidence type="ECO:0000256" key="9">
    <source>
        <dbReference type="ARBA" id="ARBA00023235"/>
    </source>
</evidence>
<keyword evidence="3 10" id="KW-0479">Metal-binding</keyword>
<evidence type="ECO:0000313" key="13">
    <source>
        <dbReference type="Proteomes" id="UP000579647"/>
    </source>
</evidence>
<evidence type="ECO:0000313" key="12">
    <source>
        <dbReference type="EMBL" id="MBB5493965.1"/>
    </source>
</evidence>
<keyword evidence="6 10" id="KW-0460">Magnesium</keyword>
<reference evidence="12 13" key="1">
    <citation type="submission" date="2020-08" db="EMBL/GenBank/DDBJ databases">
        <title>Sequencing the genomes of 1000 actinobacteria strains.</title>
        <authorList>
            <person name="Klenk H.-P."/>
        </authorList>
    </citation>
    <scope>NUCLEOTIDE SEQUENCE [LARGE SCALE GENOMIC DNA]</scope>
    <source>
        <strain evidence="12 13">DSM 44598</strain>
    </source>
</reference>
<dbReference type="EMBL" id="JACHDO010000001">
    <property type="protein sequence ID" value="MBB5493965.1"/>
    <property type="molecule type" value="Genomic_DNA"/>
</dbReference>
<dbReference type="SUPFAM" id="SSF56719">
    <property type="entry name" value="Type II DNA topoisomerase"/>
    <property type="match status" value="1"/>
</dbReference>
<gene>
    <name evidence="10" type="primary">gyrB</name>
    <name evidence="12" type="ORF">HNR07_005102</name>
</gene>
<dbReference type="PROSITE" id="PS00177">
    <property type="entry name" value="TOPOISOMERASE_II"/>
    <property type="match status" value="1"/>
</dbReference>
<evidence type="ECO:0000259" key="11">
    <source>
        <dbReference type="PROSITE" id="PS50880"/>
    </source>
</evidence>
<dbReference type="Pfam" id="PF02518">
    <property type="entry name" value="HATPase_c"/>
    <property type="match status" value="1"/>
</dbReference>
<dbReference type="PRINTS" id="PR01159">
    <property type="entry name" value="DNAGYRASEB"/>
</dbReference>
<dbReference type="PANTHER" id="PTHR45866:SF1">
    <property type="entry name" value="DNA GYRASE SUBUNIT B, MITOCHONDRIAL"/>
    <property type="match status" value="1"/>
</dbReference>
<dbReference type="GO" id="GO:0005737">
    <property type="term" value="C:cytoplasm"/>
    <property type="evidence" value="ECO:0007669"/>
    <property type="project" value="UniProtKB-SubCell"/>
</dbReference>
<dbReference type="NCBIfam" id="TIGR01059">
    <property type="entry name" value="gyrB"/>
    <property type="match status" value="1"/>
</dbReference>
<comment type="miscellaneous">
    <text evidence="10">Few gyrases are as efficient as E.coli at forming negative supercoils. Not all organisms have 2 type II topoisomerases; in organisms with a single type II topoisomerase this enzyme also has to decatenate newly replicated chromosomes.</text>
</comment>
<dbReference type="Pfam" id="PF01751">
    <property type="entry name" value="Toprim"/>
    <property type="match status" value="1"/>
</dbReference>
<dbReference type="Pfam" id="PF00204">
    <property type="entry name" value="DNA_gyraseB"/>
    <property type="match status" value="1"/>
</dbReference>